<comment type="caution">
    <text evidence="1">The sequence shown here is derived from an EMBL/GenBank/DDBJ whole genome shotgun (WGS) entry which is preliminary data.</text>
</comment>
<organism evidence="1 2">
    <name type="scientific">Orbilia ellipsospora</name>
    <dbReference type="NCBI Taxonomy" id="2528407"/>
    <lineage>
        <taxon>Eukaryota</taxon>
        <taxon>Fungi</taxon>
        <taxon>Dikarya</taxon>
        <taxon>Ascomycota</taxon>
        <taxon>Pezizomycotina</taxon>
        <taxon>Orbiliomycetes</taxon>
        <taxon>Orbiliales</taxon>
        <taxon>Orbiliaceae</taxon>
        <taxon>Orbilia</taxon>
    </lineage>
</organism>
<dbReference type="EMBL" id="JAVHJO010000011">
    <property type="protein sequence ID" value="KAK6533703.1"/>
    <property type="molecule type" value="Genomic_DNA"/>
</dbReference>
<dbReference type="AlphaFoldDB" id="A0AAV9X3T0"/>
<reference evidence="1 2" key="1">
    <citation type="submission" date="2019-10" db="EMBL/GenBank/DDBJ databases">
        <authorList>
            <person name="Palmer J.M."/>
        </authorList>
    </citation>
    <scope>NUCLEOTIDE SEQUENCE [LARGE SCALE GENOMIC DNA]</scope>
    <source>
        <strain evidence="1 2">TWF694</strain>
    </source>
</reference>
<gene>
    <name evidence="1" type="ORF">TWF694_002635</name>
</gene>
<dbReference type="Proteomes" id="UP001365542">
    <property type="component" value="Unassembled WGS sequence"/>
</dbReference>
<sequence length="119" mass="13699">MTKPGDLIHSWQERSANKKIRYCKQVHSASSSEYQMHILLHHARKLLKGAWLHMLGKEKMTGPIELATESSKPRGVQLHGRKHKDSILVFRPSIRPPLLFINSIFSNVQLCWAGWTHPI</sequence>
<proteinExistence type="predicted"/>
<protein>
    <submittedName>
        <fullName evidence="1">Uncharacterized protein</fullName>
    </submittedName>
</protein>
<accession>A0AAV9X3T0</accession>
<evidence type="ECO:0000313" key="2">
    <source>
        <dbReference type="Proteomes" id="UP001365542"/>
    </source>
</evidence>
<keyword evidence="2" id="KW-1185">Reference proteome</keyword>
<evidence type="ECO:0000313" key="1">
    <source>
        <dbReference type="EMBL" id="KAK6533703.1"/>
    </source>
</evidence>
<name>A0AAV9X3T0_9PEZI</name>